<dbReference type="EnsemblBacteria" id="ACO79996">
    <property type="protein sequence ID" value="ACO79996"/>
    <property type="gene ID" value="Avin_38550"/>
</dbReference>
<protein>
    <recommendedName>
        <fullName evidence="3 5">Regulatory protein RecX</fullName>
    </recommendedName>
</protein>
<dbReference type="PANTHER" id="PTHR33602:SF1">
    <property type="entry name" value="REGULATORY PROTEIN RECX FAMILY PROTEIN"/>
    <property type="match status" value="1"/>
</dbReference>
<feature type="domain" description="RecX second three-helical" evidence="6">
    <location>
        <begin position="56"/>
        <end position="96"/>
    </location>
</feature>
<dbReference type="RefSeq" id="WP_012702371.1">
    <property type="nucleotide sequence ID" value="NC_012560.1"/>
</dbReference>
<feature type="domain" description="RecX third three-helical" evidence="7">
    <location>
        <begin position="105"/>
        <end position="146"/>
    </location>
</feature>
<evidence type="ECO:0000259" key="8">
    <source>
        <dbReference type="Pfam" id="PF21982"/>
    </source>
</evidence>
<organism evidence="9 10">
    <name type="scientific">Azotobacter vinelandii (strain DJ / ATCC BAA-1303)</name>
    <dbReference type="NCBI Taxonomy" id="322710"/>
    <lineage>
        <taxon>Bacteria</taxon>
        <taxon>Pseudomonadati</taxon>
        <taxon>Pseudomonadota</taxon>
        <taxon>Gammaproteobacteria</taxon>
        <taxon>Pseudomonadales</taxon>
        <taxon>Pseudomonadaceae</taxon>
        <taxon>Azotobacter</taxon>
    </lineage>
</organism>
<dbReference type="STRING" id="322710.Avin_38550"/>
<evidence type="ECO:0000313" key="9">
    <source>
        <dbReference type="EMBL" id="ACO79996.1"/>
    </source>
</evidence>
<dbReference type="NCBIfam" id="NF001054">
    <property type="entry name" value="PRK00117.2-1"/>
    <property type="match status" value="1"/>
</dbReference>
<sequence length="155" mass="17475">MPGLDSPAAVRRAAMDLLARREHGRVELARKLARRGASAELIETVLDRLANEGLLSESRYLEAFVASRARAGYGPLRIREELAQRGLPRQAVEQALRESGLDWGELLVDTWRRRFAGRLPEDAREHARQGRFLGYRGFSPEMIGRLLRGGLSDDR</sequence>
<dbReference type="Pfam" id="PF02631">
    <property type="entry name" value="RecX_HTH2"/>
    <property type="match status" value="1"/>
</dbReference>
<gene>
    <name evidence="5 9" type="primary">recX</name>
    <name evidence="9" type="ordered locus">Avin_38550</name>
</gene>
<dbReference type="OrthoDB" id="7066780at2"/>
<dbReference type="InterPro" id="IPR053924">
    <property type="entry name" value="RecX_HTH_2nd"/>
</dbReference>
<keyword evidence="10" id="KW-1185">Reference proteome</keyword>
<dbReference type="Pfam" id="PF21982">
    <property type="entry name" value="RecX_HTH1"/>
    <property type="match status" value="1"/>
</dbReference>
<dbReference type="eggNOG" id="COG2137">
    <property type="taxonomic scope" value="Bacteria"/>
</dbReference>
<evidence type="ECO:0000313" key="10">
    <source>
        <dbReference type="Proteomes" id="UP000002424"/>
    </source>
</evidence>
<dbReference type="HAMAP" id="MF_01114">
    <property type="entry name" value="RecX"/>
    <property type="match status" value="1"/>
</dbReference>
<evidence type="ECO:0000259" key="7">
    <source>
        <dbReference type="Pfam" id="PF21981"/>
    </source>
</evidence>
<dbReference type="InterPro" id="IPR036388">
    <property type="entry name" value="WH-like_DNA-bd_sf"/>
</dbReference>
<dbReference type="EMBL" id="CP001157">
    <property type="protein sequence ID" value="ACO79996.1"/>
    <property type="molecule type" value="Genomic_DNA"/>
</dbReference>
<reference evidence="9 10" key="1">
    <citation type="journal article" date="2009" name="J. Bacteriol.">
        <title>Genome sequence of Azotobacter vinelandii, an obligate aerobe specialized to support diverse anaerobic metabolic processes.</title>
        <authorList>
            <person name="Setubal J.C."/>
            <person name="dos Santos P."/>
            <person name="Goldman B.S."/>
            <person name="Ertesvag H."/>
            <person name="Espin G."/>
            <person name="Rubio L.M."/>
            <person name="Valla S."/>
            <person name="Almeida N.F."/>
            <person name="Balasubramanian D."/>
            <person name="Cromes L."/>
            <person name="Curatti L."/>
            <person name="Du Z."/>
            <person name="Godsy E."/>
            <person name="Goodner B."/>
            <person name="Hellner-Burris K."/>
            <person name="Hernandez J.A."/>
            <person name="Houmiel K."/>
            <person name="Imperial J."/>
            <person name="Kennedy C."/>
            <person name="Larson T.J."/>
            <person name="Latreille P."/>
            <person name="Ligon L.S."/>
            <person name="Lu J."/>
            <person name="Maerk M."/>
            <person name="Miller N.M."/>
            <person name="Norton S."/>
            <person name="O'Carroll I.P."/>
            <person name="Paulsen I."/>
            <person name="Raulfs E.C."/>
            <person name="Roemer R."/>
            <person name="Rosser J."/>
            <person name="Segura D."/>
            <person name="Slater S."/>
            <person name="Stricklin S.L."/>
            <person name="Studholme D.J."/>
            <person name="Sun J."/>
            <person name="Viana C.J."/>
            <person name="Wallin E."/>
            <person name="Wang B."/>
            <person name="Wheeler C."/>
            <person name="Zhu H."/>
            <person name="Dean D.R."/>
            <person name="Dixon R."/>
            <person name="Wood D."/>
        </authorList>
    </citation>
    <scope>NUCLEOTIDE SEQUENCE [LARGE SCALE GENOMIC DNA]</scope>
    <source>
        <strain evidence="10">DJ / ATCC BAA-1303</strain>
    </source>
</reference>
<dbReference type="AlphaFoldDB" id="C1DSQ3"/>
<proteinExistence type="inferred from homology"/>
<accession>C1DSQ3</accession>
<evidence type="ECO:0000256" key="1">
    <source>
        <dbReference type="ARBA" id="ARBA00004496"/>
    </source>
</evidence>
<dbReference type="GeneID" id="88186816"/>
<dbReference type="PANTHER" id="PTHR33602">
    <property type="entry name" value="REGULATORY PROTEIN RECX FAMILY PROTEIN"/>
    <property type="match status" value="1"/>
</dbReference>
<dbReference type="InterPro" id="IPR053926">
    <property type="entry name" value="RecX_HTH_1st"/>
</dbReference>
<comment type="subcellular location">
    <subcellularLocation>
        <location evidence="1 5">Cytoplasm</location>
    </subcellularLocation>
</comment>
<feature type="domain" description="RecX first three-helical" evidence="8">
    <location>
        <begin position="11"/>
        <end position="49"/>
    </location>
</feature>
<evidence type="ECO:0000259" key="6">
    <source>
        <dbReference type="Pfam" id="PF02631"/>
    </source>
</evidence>
<dbReference type="InterPro" id="IPR003783">
    <property type="entry name" value="Regulatory_RecX"/>
</dbReference>
<dbReference type="KEGG" id="avn:Avin_38550"/>
<dbReference type="Pfam" id="PF21981">
    <property type="entry name" value="RecX_HTH3"/>
    <property type="match status" value="1"/>
</dbReference>
<comment type="function">
    <text evidence="5">Modulates RecA activity.</text>
</comment>
<evidence type="ECO:0000256" key="5">
    <source>
        <dbReference type="HAMAP-Rule" id="MF_01114"/>
    </source>
</evidence>
<evidence type="ECO:0000256" key="2">
    <source>
        <dbReference type="ARBA" id="ARBA00009695"/>
    </source>
</evidence>
<dbReference type="Proteomes" id="UP000002424">
    <property type="component" value="Chromosome"/>
</dbReference>
<dbReference type="GO" id="GO:0006282">
    <property type="term" value="P:regulation of DNA repair"/>
    <property type="evidence" value="ECO:0007669"/>
    <property type="project" value="UniProtKB-UniRule"/>
</dbReference>
<dbReference type="GO" id="GO:0005737">
    <property type="term" value="C:cytoplasm"/>
    <property type="evidence" value="ECO:0007669"/>
    <property type="project" value="UniProtKB-SubCell"/>
</dbReference>
<comment type="similarity">
    <text evidence="2 5">Belongs to the RecX family.</text>
</comment>
<dbReference type="HOGENOM" id="CLU_066607_3_2_6"/>
<keyword evidence="4 5" id="KW-0963">Cytoplasm</keyword>
<dbReference type="Gene3D" id="1.10.10.10">
    <property type="entry name" value="Winged helix-like DNA-binding domain superfamily/Winged helix DNA-binding domain"/>
    <property type="match status" value="3"/>
</dbReference>
<name>C1DSQ3_AZOVD</name>
<evidence type="ECO:0000256" key="4">
    <source>
        <dbReference type="ARBA" id="ARBA00022490"/>
    </source>
</evidence>
<dbReference type="InterPro" id="IPR053925">
    <property type="entry name" value="RecX_HTH_3rd"/>
</dbReference>
<evidence type="ECO:0000256" key="3">
    <source>
        <dbReference type="ARBA" id="ARBA00018111"/>
    </source>
</evidence>